<proteinExistence type="predicted"/>
<dbReference type="EMBL" id="ML738349">
    <property type="protein sequence ID" value="KAE8310818.1"/>
    <property type="molecule type" value="Genomic_DNA"/>
</dbReference>
<name>A0A5N6VRJ7_9EURO</name>
<evidence type="ECO:0000313" key="2">
    <source>
        <dbReference type="EMBL" id="KAE8310818.1"/>
    </source>
</evidence>
<dbReference type="Proteomes" id="UP000325433">
    <property type="component" value="Unassembled WGS sequence"/>
</dbReference>
<reference evidence="3" key="1">
    <citation type="submission" date="2019-04" db="EMBL/GenBank/DDBJ databases">
        <title>Friends and foes A comparative genomics studyof 23 Aspergillus species from section Flavi.</title>
        <authorList>
            <consortium name="DOE Joint Genome Institute"/>
            <person name="Kjaerbolling I."/>
            <person name="Vesth T."/>
            <person name="Frisvad J.C."/>
            <person name="Nybo J.L."/>
            <person name="Theobald S."/>
            <person name="Kildgaard S."/>
            <person name="Isbrandt T."/>
            <person name="Kuo A."/>
            <person name="Sato A."/>
            <person name="Lyhne E.K."/>
            <person name="Kogle M.E."/>
            <person name="Wiebenga A."/>
            <person name="Kun R.S."/>
            <person name="Lubbers R.J."/>
            <person name="Makela M.R."/>
            <person name="Barry K."/>
            <person name="Chovatia M."/>
            <person name="Clum A."/>
            <person name="Daum C."/>
            <person name="Haridas S."/>
            <person name="He G."/>
            <person name="LaButti K."/>
            <person name="Lipzen A."/>
            <person name="Mondo S."/>
            <person name="Riley R."/>
            <person name="Salamov A."/>
            <person name="Simmons B.A."/>
            <person name="Magnuson J.K."/>
            <person name="Henrissat B."/>
            <person name="Mortensen U.H."/>
            <person name="Larsen T.O."/>
            <person name="Devries R.P."/>
            <person name="Grigoriev I.V."/>
            <person name="Machida M."/>
            <person name="Baker S.E."/>
            <person name="Andersen M.R."/>
        </authorList>
    </citation>
    <scope>NUCLEOTIDE SEQUENCE [LARGE SCALE GENOMIC DNA]</scope>
    <source>
        <strain evidence="3">CBS 130015</strain>
    </source>
</reference>
<evidence type="ECO:0000313" key="3">
    <source>
        <dbReference type="Proteomes" id="UP000325433"/>
    </source>
</evidence>
<dbReference type="AlphaFoldDB" id="A0A5N6VRJ7"/>
<feature type="region of interest" description="Disordered" evidence="1">
    <location>
        <begin position="91"/>
        <end position="115"/>
    </location>
</feature>
<gene>
    <name evidence="2" type="ORF">BDV41DRAFT_579169</name>
</gene>
<evidence type="ECO:0000256" key="1">
    <source>
        <dbReference type="SAM" id="MobiDB-lite"/>
    </source>
</evidence>
<keyword evidence="3" id="KW-1185">Reference proteome</keyword>
<accession>A0A5N6VRJ7</accession>
<organism evidence="2 3">
    <name type="scientific">Aspergillus transmontanensis</name>
    <dbReference type="NCBI Taxonomy" id="1034304"/>
    <lineage>
        <taxon>Eukaryota</taxon>
        <taxon>Fungi</taxon>
        <taxon>Dikarya</taxon>
        <taxon>Ascomycota</taxon>
        <taxon>Pezizomycotina</taxon>
        <taxon>Eurotiomycetes</taxon>
        <taxon>Eurotiomycetidae</taxon>
        <taxon>Eurotiales</taxon>
        <taxon>Aspergillaceae</taxon>
        <taxon>Aspergillus</taxon>
        <taxon>Aspergillus subgen. Circumdati</taxon>
    </lineage>
</organism>
<protein>
    <submittedName>
        <fullName evidence="2">Uncharacterized protein</fullName>
    </submittedName>
</protein>
<sequence>MTTVAPKVTGLGETGQEAATQLFELLHSKNPQMTLRWNPESKHFRLTGFSHLKDSDIRDIIDQKPYFGYGPKLAGRINGGVVIIRLDTVVIRPNNPPSDPSSTVEREDTYGTPPG</sequence>